<accession>D3F7Y1</accession>
<dbReference type="GO" id="GO:0016740">
    <property type="term" value="F:transferase activity"/>
    <property type="evidence" value="ECO:0007669"/>
    <property type="project" value="UniProtKB-KW"/>
</dbReference>
<dbReference type="Gene3D" id="3.90.1200.10">
    <property type="match status" value="1"/>
</dbReference>
<dbReference type="RefSeq" id="WP_012935926.1">
    <property type="nucleotide sequence ID" value="NC_013739.1"/>
</dbReference>
<dbReference type="PANTHER" id="PTHR21310">
    <property type="entry name" value="AMINOGLYCOSIDE PHOSPHOTRANSFERASE-RELATED-RELATED"/>
    <property type="match status" value="1"/>
</dbReference>
<organism evidence="2 3">
    <name type="scientific">Conexibacter woesei (strain DSM 14684 / CCUG 47730 / CIP 108061 / JCM 11494 / NBRC 100937 / ID131577)</name>
    <dbReference type="NCBI Taxonomy" id="469383"/>
    <lineage>
        <taxon>Bacteria</taxon>
        <taxon>Bacillati</taxon>
        <taxon>Actinomycetota</taxon>
        <taxon>Thermoleophilia</taxon>
        <taxon>Solirubrobacterales</taxon>
        <taxon>Conexibacteraceae</taxon>
        <taxon>Conexibacter</taxon>
    </lineage>
</organism>
<gene>
    <name evidence="2" type="ordered locus">Cwoe_4461</name>
</gene>
<dbReference type="Gene3D" id="3.30.200.20">
    <property type="entry name" value="Phosphorylase Kinase, domain 1"/>
    <property type="match status" value="1"/>
</dbReference>
<dbReference type="STRING" id="469383.Cwoe_4461"/>
<dbReference type="AlphaFoldDB" id="D3F7Y1"/>
<keyword evidence="3" id="KW-1185">Reference proteome</keyword>
<dbReference type="Pfam" id="PF01636">
    <property type="entry name" value="APH"/>
    <property type="match status" value="1"/>
</dbReference>
<dbReference type="eggNOG" id="COG3173">
    <property type="taxonomic scope" value="Bacteria"/>
</dbReference>
<dbReference type="HOGENOM" id="CLU_074977_0_1_11"/>
<reference evidence="3" key="2">
    <citation type="submission" date="2010-01" db="EMBL/GenBank/DDBJ databases">
        <title>The complete genome of Conexibacter woesei DSM 14684.</title>
        <authorList>
            <consortium name="US DOE Joint Genome Institute (JGI-PGF)"/>
            <person name="Lucas S."/>
            <person name="Copeland A."/>
            <person name="Lapidus A."/>
            <person name="Glavina del Rio T."/>
            <person name="Dalin E."/>
            <person name="Tice H."/>
            <person name="Bruce D."/>
            <person name="Goodwin L."/>
            <person name="Pitluck S."/>
            <person name="Kyrpides N."/>
            <person name="Mavromatis K."/>
            <person name="Ivanova N."/>
            <person name="Mikhailova N."/>
            <person name="Chertkov O."/>
            <person name="Brettin T."/>
            <person name="Detter J.C."/>
            <person name="Han C."/>
            <person name="Larimer F."/>
            <person name="Land M."/>
            <person name="Hauser L."/>
            <person name="Markowitz V."/>
            <person name="Cheng J.-F."/>
            <person name="Hugenholtz P."/>
            <person name="Woyke T."/>
            <person name="Wu D."/>
            <person name="Pukall R."/>
            <person name="Steenblock K."/>
            <person name="Schneider S."/>
            <person name="Klenk H.-P."/>
            <person name="Eisen J.A."/>
        </authorList>
    </citation>
    <scope>NUCLEOTIDE SEQUENCE [LARGE SCALE GENOMIC DNA]</scope>
    <source>
        <strain evidence="3">DSM 14684 / CIP 108061 / JCM 11494 / NBRC 100937 / ID131577</strain>
    </source>
</reference>
<dbReference type="InterPro" id="IPR051678">
    <property type="entry name" value="AGP_Transferase"/>
</dbReference>
<dbReference type="Proteomes" id="UP000008229">
    <property type="component" value="Chromosome"/>
</dbReference>
<proteinExistence type="predicted"/>
<dbReference type="KEGG" id="cwo:Cwoe_4461"/>
<evidence type="ECO:0000259" key="1">
    <source>
        <dbReference type="Pfam" id="PF01636"/>
    </source>
</evidence>
<dbReference type="InterPro" id="IPR011009">
    <property type="entry name" value="Kinase-like_dom_sf"/>
</dbReference>
<dbReference type="InterPro" id="IPR002575">
    <property type="entry name" value="Aminoglycoside_PTrfase"/>
</dbReference>
<dbReference type="PANTHER" id="PTHR21310:SF42">
    <property type="entry name" value="BIFUNCTIONAL AAC_APH"/>
    <property type="match status" value="1"/>
</dbReference>
<sequence>MTDVADLRARLTERLPGLEIRSVTEMLNGWDSVVLDVNDELIARFPKRDEVLVQLEKELPLLAELDRRLPGRVPAPTRVGAPTDPDRFLTYSKLHGVALSPELASGSHGPALADQIGELLTVVHGIDTAMVVGFGIPEASAGDWRAQYVELYERISDGVLPTLDPAERASIEQTWRTFLDDPANFAFTPTLVHGDLACEHILCDAGQGTVTGVIDWGDARLGDPAFDFVGLYAECGWDFTRAVAAAYGGEPGATWEQRVAFYTFVIPFIGLLAGAELGDEGILAEARDGLAALLAERA</sequence>
<dbReference type="SUPFAM" id="SSF56112">
    <property type="entry name" value="Protein kinase-like (PK-like)"/>
    <property type="match status" value="1"/>
</dbReference>
<name>D3F7Y1_CONWI</name>
<reference evidence="2 3" key="1">
    <citation type="journal article" date="2010" name="Stand. Genomic Sci.">
        <title>Complete genome sequence of Conexibacter woesei type strain (ID131577).</title>
        <authorList>
            <person name="Pukall R."/>
            <person name="Lapidus A."/>
            <person name="Glavina Del Rio T."/>
            <person name="Copeland A."/>
            <person name="Tice H."/>
            <person name="Cheng J.-F."/>
            <person name="Lucas S."/>
            <person name="Chen F."/>
            <person name="Nolan M."/>
            <person name="Bruce D."/>
            <person name="Goodwin L."/>
            <person name="Pitluck S."/>
            <person name="Mavromatis K."/>
            <person name="Ivanova N."/>
            <person name="Ovchinnikova G."/>
            <person name="Pati A."/>
            <person name="Chen A."/>
            <person name="Palaniappan K."/>
            <person name="Land M."/>
            <person name="Hauser L."/>
            <person name="Chang Y.-J."/>
            <person name="Jeffries C.D."/>
            <person name="Chain P."/>
            <person name="Meincke L."/>
            <person name="Sims D."/>
            <person name="Brettin T."/>
            <person name="Detter J.C."/>
            <person name="Rohde M."/>
            <person name="Goeker M."/>
            <person name="Bristow J."/>
            <person name="Eisen J.A."/>
            <person name="Markowitz V."/>
            <person name="Kyrpides N.C."/>
            <person name="Klenk H.-P."/>
            <person name="Hugenholtz P."/>
        </authorList>
    </citation>
    <scope>NUCLEOTIDE SEQUENCE [LARGE SCALE GENOMIC DNA]</scope>
    <source>
        <strain evidence="3">DSM 14684 / CIP 108061 / JCM 11494 / NBRC 100937 / ID131577</strain>
    </source>
</reference>
<feature type="domain" description="Aminoglycoside phosphotransferase" evidence="1">
    <location>
        <begin position="27"/>
        <end position="257"/>
    </location>
</feature>
<evidence type="ECO:0000313" key="2">
    <source>
        <dbReference type="EMBL" id="ADB52875.1"/>
    </source>
</evidence>
<keyword evidence="2" id="KW-0808">Transferase</keyword>
<evidence type="ECO:0000313" key="3">
    <source>
        <dbReference type="Proteomes" id="UP000008229"/>
    </source>
</evidence>
<dbReference type="OrthoDB" id="9797603at2"/>
<protein>
    <submittedName>
        <fullName evidence="2">Aminoglycoside phosphotransferase</fullName>
    </submittedName>
</protein>
<dbReference type="EMBL" id="CP001854">
    <property type="protein sequence ID" value="ADB52875.1"/>
    <property type="molecule type" value="Genomic_DNA"/>
</dbReference>